<sequence length="134" mass="14950">MFHVITKVLMQWGKMQERFVVFERDTVIAEDVCETLKSKLPGCEVRIARSLAHVRGMLGSMDRLDALLMAMSRVDYDASGLESEIARLGARVMLLHDSAGSSVREEGAVIRVPRPYTSSMLGRAIAYALPQRQP</sequence>
<protein>
    <recommendedName>
        <fullName evidence="3">Response regulatory domain-containing protein</fullName>
    </recommendedName>
</protein>
<dbReference type="Proteomes" id="UP000219050">
    <property type="component" value="Chromosome"/>
</dbReference>
<reference evidence="1 2" key="1">
    <citation type="submission" date="2017-05" db="EMBL/GenBank/DDBJ databases">
        <title>Comparative genomic and metabolic analysis of manganese-oxidizing mechanisms in Celeribater manganoxidans DY25T: its adaption to the environment of polymetallic nodule.</title>
        <authorList>
            <person name="Wang X."/>
        </authorList>
    </citation>
    <scope>NUCLEOTIDE SEQUENCE [LARGE SCALE GENOMIC DNA]</scope>
    <source>
        <strain evidence="1 2">DY25</strain>
    </source>
</reference>
<keyword evidence="2" id="KW-1185">Reference proteome</keyword>
<dbReference type="KEGG" id="cmag:CBW24_04310"/>
<evidence type="ECO:0000313" key="2">
    <source>
        <dbReference type="Proteomes" id="UP000219050"/>
    </source>
</evidence>
<dbReference type="RefSeq" id="WP_088663260.1">
    <property type="nucleotide sequence ID" value="NZ_CP021404.1"/>
</dbReference>
<evidence type="ECO:0000313" key="1">
    <source>
        <dbReference type="EMBL" id="ATI41301.1"/>
    </source>
</evidence>
<accession>A0A291LX83</accession>
<organism evidence="1 2">
    <name type="scientific">Pacificitalea manganoxidans</name>
    <dbReference type="NCBI Taxonomy" id="1411902"/>
    <lineage>
        <taxon>Bacteria</taxon>
        <taxon>Pseudomonadati</taxon>
        <taxon>Pseudomonadota</taxon>
        <taxon>Alphaproteobacteria</taxon>
        <taxon>Rhodobacterales</taxon>
        <taxon>Paracoccaceae</taxon>
        <taxon>Pacificitalea</taxon>
    </lineage>
</organism>
<gene>
    <name evidence="1" type="ORF">CBW24_04310</name>
</gene>
<proteinExistence type="predicted"/>
<dbReference type="AlphaFoldDB" id="A0A291LX83"/>
<name>A0A291LX83_9RHOB</name>
<dbReference type="EMBL" id="CP021404">
    <property type="protein sequence ID" value="ATI41301.1"/>
    <property type="molecule type" value="Genomic_DNA"/>
</dbReference>
<evidence type="ECO:0008006" key="3">
    <source>
        <dbReference type="Google" id="ProtNLM"/>
    </source>
</evidence>